<dbReference type="AlphaFoldDB" id="A0A8I2ZXM7"/>
<dbReference type="InterPro" id="IPR037393">
    <property type="entry name" value="Bud22/SRFB1"/>
</dbReference>
<dbReference type="EMBL" id="JAEMWZ010000036">
    <property type="protein sequence ID" value="KAG7141103.1"/>
    <property type="molecule type" value="Genomic_DNA"/>
</dbReference>
<dbReference type="GO" id="GO:0030686">
    <property type="term" value="C:90S preribosome"/>
    <property type="evidence" value="ECO:0007669"/>
    <property type="project" value="TreeGrafter"/>
</dbReference>
<feature type="compositionally biased region" description="Acidic residues" evidence="2">
    <location>
        <begin position="262"/>
        <end position="307"/>
    </location>
</feature>
<comment type="caution">
    <text evidence="4">The sequence shown here is derived from an EMBL/GenBank/DDBJ whole genome shotgun (WGS) entry which is preliminary data.</text>
</comment>
<evidence type="ECO:0000256" key="2">
    <source>
        <dbReference type="SAM" id="MobiDB-lite"/>
    </source>
</evidence>
<organism evidence="4 5">
    <name type="scientific">Verticillium longisporum</name>
    <name type="common">Verticillium dahliae var. longisporum</name>
    <dbReference type="NCBI Taxonomy" id="100787"/>
    <lineage>
        <taxon>Eukaryota</taxon>
        <taxon>Fungi</taxon>
        <taxon>Dikarya</taxon>
        <taxon>Ascomycota</taxon>
        <taxon>Pezizomycotina</taxon>
        <taxon>Sordariomycetes</taxon>
        <taxon>Hypocreomycetidae</taxon>
        <taxon>Glomerellales</taxon>
        <taxon>Plectosphaerellaceae</taxon>
        <taxon>Verticillium</taxon>
    </lineage>
</organism>
<evidence type="ECO:0000313" key="5">
    <source>
        <dbReference type="Proteomes" id="UP000689129"/>
    </source>
</evidence>
<accession>A0A8I2ZXM7</accession>
<proteinExistence type="predicted"/>
<dbReference type="PANTHER" id="PTHR23325">
    <property type="entry name" value="SERUM RESPONSE FACTOR-BINDING"/>
    <property type="match status" value="1"/>
</dbReference>
<dbReference type="InterPro" id="IPR015158">
    <property type="entry name" value="Bud22_dom"/>
</dbReference>
<protein>
    <recommendedName>
        <fullName evidence="3">Bud22 domain-containing protein</fullName>
    </recommendedName>
</protein>
<feature type="region of interest" description="Disordered" evidence="2">
    <location>
        <begin position="145"/>
        <end position="483"/>
    </location>
</feature>
<dbReference type="Pfam" id="PF09073">
    <property type="entry name" value="BUD22"/>
    <property type="match status" value="1"/>
</dbReference>
<evidence type="ECO:0000259" key="3">
    <source>
        <dbReference type="Pfam" id="PF09073"/>
    </source>
</evidence>
<dbReference type="GO" id="GO:0030490">
    <property type="term" value="P:maturation of SSU-rRNA"/>
    <property type="evidence" value="ECO:0007669"/>
    <property type="project" value="TreeGrafter"/>
</dbReference>
<dbReference type="OrthoDB" id="3364872at2759"/>
<dbReference type="GO" id="GO:0005634">
    <property type="term" value="C:nucleus"/>
    <property type="evidence" value="ECO:0007669"/>
    <property type="project" value="TreeGrafter"/>
</dbReference>
<gene>
    <name evidence="4" type="ORF">HYQ45_002255</name>
</gene>
<feature type="compositionally biased region" description="Basic and acidic residues" evidence="2">
    <location>
        <begin position="207"/>
        <end position="216"/>
    </location>
</feature>
<keyword evidence="1" id="KW-0175">Coiled coil</keyword>
<sequence>MPKRKRSVDEELDEKLTELKQELFRALKAAKGLERQRLSKRIHEAKSSPDKDERLNREVTALKTIDLQQTAHAHLASSLTKIKAVAEHPALPDDYKEGPPKKALSEQDRLALHNVTSGLYSRPAVREVADKAIRVICMTLDVPIPEKKARGNKGDSNTNTKADAKSEDGAHTKTKSAAGRDPPAKKRRVADDAADDAASASDSFHGFSDRDDDGRNAGDLGEDDEEAALSKMADMLGSSDDEEEHVEAMRAKYSALLGQQPDTEDADDESDDVDDLDDLEEMDQDEDEPDEAESESESEEQEQEQDDQQGMNSERRRMLEADAAPPPAAPARQPKEPKPVKAGATTFLPSLMGGYFSGSESASDVDVAPPKKRLGQRQRQAIAERKHGEMANHVRNEKKKKQQGGRDDGWDMKRGAVDSAEGKGRKPWMKEGAGEKEGAKGAKGTKGGHAPRPVMNRKERRRLKMLSKDDQGELHPSWQARKREKEALQSAAFQGTKITF</sequence>
<feature type="compositionally biased region" description="Basic and acidic residues" evidence="2">
    <location>
        <begin position="382"/>
        <end position="395"/>
    </location>
</feature>
<dbReference type="PANTHER" id="PTHR23325:SF1">
    <property type="entry name" value="SERUM RESPONSE FACTOR-BINDING PROTEIN 1"/>
    <property type="match status" value="1"/>
</dbReference>
<evidence type="ECO:0000313" key="4">
    <source>
        <dbReference type="EMBL" id="KAG7141103.1"/>
    </source>
</evidence>
<name>A0A8I2ZXM7_VERLO</name>
<feature type="domain" description="Bud22" evidence="3">
    <location>
        <begin position="19"/>
        <end position="500"/>
    </location>
</feature>
<feature type="compositionally biased region" description="Basic and acidic residues" evidence="2">
    <location>
        <begin position="162"/>
        <end position="171"/>
    </location>
</feature>
<evidence type="ECO:0000256" key="1">
    <source>
        <dbReference type="ARBA" id="ARBA00023054"/>
    </source>
</evidence>
<dbReference type="Proteomes" id="UP000689129">
    <property type="component" value="Unassembled WGS sequence"/>
</dbReference>
<reference evidence="4" key="1">
    <citation type="journal article" date="2021" name="Mol. Plant Pathol.">
        <title>A 20-kb lineage-specific genomic region tames virulence in pathogenic amphidiploid Verticillium longisporum.</title>
        <authorList>
            <person name="Harting R."/>
            <person name="Starke J."/>
            <person name="Kusch H."/>
            <person name="Poggeler S."/>
            <person name="Maurus I."/>
            <person name="Schluter R."/>
            <person name="Landesfeind M."/>
            <person name="Bulla I."/>
            <person name="Nowrousian M."/>
            <person name="de Jonge R."/>
            <person name="Stahlhut G."/>
            <person name="Hoff K.J."/>
            <person name="Asshauer K.P."/>
            <person name="Thurmer A."/>
            <person name="Stanke M."/>
            <person name="Daniel R."/>
            <person name="Morgenstern B."/>
            <person name="Thomma B.P.H.J."/>
            <person name="Kronstad J.W."/>
            <person name="Braus-Stromeyer S.A."/>
            <person name="Braus G.H."/>
        </authorList>
    </citation>
    <scope>NUCLEOTIDE SEQUENCE</scope>
    <source>
        <strain evidence="4">Vl32</strain>
    </source>
</reference>
<feature type="compositionally biased region" description="Basic and acidic residues" evidence="2">
    <location>
        <begin position="404"/>
        <end position="440"/>
    </location>
</feature>